<accession>A0A0P9SL79</accession>
<dbReference type="EMBL" id="LJQP01000349">
    <property type="protein sequence ID" value="KPX61723.1"/>
    <property type="molecule type" value="Genomic_DNA"/>
</dbReference>
<gene>
    <name evidence="1" type="ORF">ALO35_200211</name>
</gene>
<evidence type="ECO:0000313" key="2">
    <source>
        <dbReference type="Proteomes" id="UP000050265"/>
    </source>
</evidence>
<comment type="caution">
    <text evidence="1">The sequence shown here is derived from an EMBL/GenBank/DDBJ whole genome shotgun (WGS) entry which is preliminary data.</text>
</comment>
<dbReference type="PATRIC" id="fig|53707.9.peg.4262"/>
<keyword evidence="1" id="KW-0449">Lipoprotein</keyword>
<evidence type="ECO:0000313" key="1">
    <source>
        <dbReference type="EMBL" id="KPX61723.1"/>
    </source>
</evidence>
<dbReference type="AlphaFoldDB" id="A0A0P9SL79"/>
<proteinExistence type="predicted"/>
<dbReference type="Proteomes" id="UP000050265">
    <property type="component" value="Unassembled WGS sequence"/>
</dbReference>
<protein>
    <submittedName>
        <fullName evidence="1">NodT family outer membrane efflux lipoprotein</fullName>
    </submittedName>
</protein>
<organism evidence="1 2">
    <name type="scientific">Pseudomonas amygdali pv. lachrymans</name>
    <name type="common">Pseudomonas syringae pv. lachrymans</name>
    <dbReference type="NCBI Taxonomy" id="53707"/>
    <lineage>
        <taxon>Bacteria</taxon>
        <taxon>Pseudomonadati</taxon>
        <taxon>Pseudomonadota</taxon>
        <taxon>Gammaproteobacteria</taxon>
        <taxon>Pseudomonadales</taxon>
        <taxon>Pseudomonadaceae</taxon>
        <taxon>Pseudomonas</taxon>
        <taxon>Pseudomonas amygdali</taxon>
    </lineage>
</organism>
<sequence length="49" mass="5426">MTNDLLNAFLEQEFNDSVRELLATAVKKSIKPGAQLAIRGLELNCSIFC</sequence>
<reference evidence="1 2" key="1">
    <citation type="submission" date="2015-09" db="EMBL/GenBank/DDBJ databases">
        <title>Genome announcement of multiple Pseudomonas syringae strains.</title>
        <authorList>
            <person name="Thakur S."/>
            <person name="Wang P.W."/>
            <person name="Gong Y."/>
            <person name="Weir B.S."/>
            <person name="Guttman D.S."/>
        </authorList>
    </citation>
    <scope>NUCLEOTIDE SEQUENCE [LARGE SCALE GENOMIC DNA]</scope>
    <source>
        <strain evidence="1 2">ICMP3507</strain>
    </source>
</reference>
<name>A0A0P9SL79_PSEAV</name>